<dbReference type="EMBL" id="KE720941">
    <property type="protein sequence ID" value="ERF73592.1"/>
    <property type="molecule type" value="Genomic_DNA"/>
</dbReference>
<dbReference type="RefSeq" id="XP_007800595.1">
    <property type="nucleotide sequence ID" value="XM_007802404.1"/>
</dbReference>
<dbReference type="SMART" id="SM00028">
    <property type="entry name" value="TPR"/>
    <property type="match status" value="9"/>
</dbReference>
<dbReference type="Proteomes" id="UP000019373">
    <property type="component" value="Unassembled WGS sequence"/>
</dbReference>
<dbReference type="SUPFAM" id="SSF52540">
    <property type="entry name" value="P-loop containing nucleoside triphosphate hydrolases"/>
    <property type="match status" value="1"/>
</dbReference>
<dbReference type="Gene3D" id="1.25.40.10">
    <property type="entry name" value="Tetratricopeptide repeat domain"/>
    <property type="match status" value="2"/>
</dbReference>
<dbReference type="SUPFAM" id="SSF53167">
    <property type="entry name" value="Purine and uridine phosphorylases"/>
    <property type="match status" value="1"/>
</dbReference>
<dbReference type="InterPro" id="IPR002182">
    <property type="entry name" value="NB-ARC"/>
</dbReference>
<dbReference type="PANTHER" id="PTHR46082:SF11">
    <property type="entry name" value="AAA+ ATPASE DOMAIN-CONTAINING PROTEIN-RELATED"/>
    <property type="match status" value="1"/>
</dbReference>
<evidence type="ECO:0000313" key="3">
    <source>
        <dbReference type="Proteomes" id="UP000019373"/>
    </source>
</evidence>
<evidence type="ECO:0000313" key="2">
    <source>
        <dbReference type="EMBL" id="ERF73592.1"/>
    </source>
</evidence>
<accession>U1G826</accession>
<dbReference type="GO" id="GO:0003824">
    <property type="term" value="F:catalytic activity"/>
    <property type="evidence" value="ECO:0007669"/>
    <property type="project" value="InterPro"/>
</dbReference>
<feature type="domain" description="AAA+ ATPase" evidence="1">
    <location>
        <begin position="339"/>
        <end position="482"/>
    </location>
</feature>
<dbReference type="Pfam" id="PF13424">
    <property type="entry name" value="TPR_12"/>
    <property type="match status" value="2"/>
</dbReference>
<dbReference type="Pfam" id="PF01048">
    <property type="entry name" value="PNP_UDP_1"/>
    <property type="match status" value="1"/>
</dbReference>
<dbReference type="InterPro" id="IPR000845">
    <property type="entry name" value="Nucleoside_phosphorylase_d"/>
</dbReference>
<organism evidence="2 3">
    <name type="scientific">Endocarpon pusillum (strain Z07020 / HMAS-L-300199)</name>
    <name type="common">Lichen-forming fungus</name>
    <dbReference type="NCBI Taxonomy" id="1263415"/>
    <lineage>
        <taxon>Eukaryota</taxon>
        <taxon>Fungi</taxon>
        <taxon>Dikarya</taxon>
        <taxon>Ascomycota</taxon>
        <taxon>Pezizomycotina</taxon>
        <taxon>Eurotiomycetes</taxon>
        <taxon>Chaetothyriomycetidae</taxon>
        <taxon>Verrucariales</taxon>
        <taxon>Verrucariaceae</taxon>
        <taxon>Endocarpon</taxon>
    </lineage>
</organism>
<keyword evidence="3" id="KW-1185">Reference proteome</keyword>
<dbReference type="GO" id="GO:0043531">
    <property type="term" value="F:ADP binding"/>
    <property type="evidence" value="ECO:0007669"/>
    <property type="project" value="InterPro"/>
</dbReference>
<dbReference type="Pfam" id="PF00931">
    <property type="entry name" value="NB-ARC"/>
    <property type="match status" value="1"/>
</dbReference>
<sequence length="1324" mass="148974">MASPQALQREDYQIGVICALAIEQAAVIATLDGDEHPGLTPMSGDDNQYTFGRIKDHNIVIACLPAGSTGTANACNSEENDVHLGDVVVSQPKGQFGGVVQYDFGKTGEDGKFKRTSHLNEPPKVLLHSLQKLQTMHFRKGSNLREILDAMFEKEPHMVKRFGHPGTEHDQLFNASYDHESGPTKCDRCDPLKVPEDWEARETSDPRIHYGTIASANQVMRHGPTRDRVAADLGAICFEMEAAGLMNNFPCLVIRGICDYADTHKNKKWQGYAAASAAAFAKELLSFIPKQEVVKMAPAYKNEHWIVPRGSSTHFTGRAIVIEEVQERLCNPARELESKQRRFVIVGMGGIGKSEICLKVAENIRESFWGVFWIDVSSTANAERGYNDTGRTCGLPEPTQQEVRTWLAAAKHKWLLILDNADDPETDYAQYFPSGNRGCIILTTRNHQCQVHSNVGYRELDTLDRSEAIGLLLKTTHVEPSLWESHETIAGKVVDVLGSHTLAVVHAGAFIQQGLCSLEDYPAHFVQQRQRLLQFRPTQARSEYGDVYATFEVSAKHLEESAHHGTKIALALLRFLAFVHLDNVPVSIFERAWKKAQAILFYESQEKSDQRTDLTKWHVLSLAAFMQSLPDDKSRRGGHRSFSRFLKGMRPKKWRRYSKSPFDNEFDTISLDQACAALASLSIISIDKTTHTLTIHPLVHAWAMDRLEISERDKARISTGCILAMSLQGLMYEPFWSQLEAHVESYLHTWPLDSSVVSFEVIQCLYNLAFCLGVTHLSPPQAELILMLPLEHESLKVRPKADIDVCCMLVTCYMILEKFSEAKTLLEKKIQAYNTLFEAGHDIMFSLHITLGRLLRISEKTDDAIQLYEEILLHPRLPRGQRARVLVGLGRMYSQFREAKKGILLLEEVVQIHESKLEPEHLDRLWSQHDLAEAYYKLREGQKAIAILEEVVQIGKRIYRTESMDLLVSQELLGRAYILIGEVVKGIELVQWVMHVQATTLQPDSPYRLSTLHHLAEAYIDTGEVAKGIKMLEEVVQIRKRTVRAEHVNRLASEHALGVAYVKVGEITKGIQLLEGVVHVEENTIPKDDPNRYLSLQELGDAYLKAEQVDEAMELLTEVVQIERVRLEEDDLSRLTSLYKLAKAYLRAGQANKAIELLTEVVQIERVRLEEDDPIRLLTLYKLAKAHLRAGQANKAIELLTEVVQIERIKLEEDDPSRLLSLHYLARAYLDAGQVNEAIRSVTEVVQIESATLESDDPSRLESEELLAEAVRAKENGLQDATLGQPSDLTIDPCLSGESEETQHISNALVLHDSSILACSNGQS</sequence>
<proteinExistence type="predicted"/>
<dbReference type="HOGENOM" id="CLU_000288_125_3_1"/>
<dbReference type="PANTHER" id="PTHR46082">
    <property type="entry name" value="ATP/GTP-BINDING PROTEIN-RELATED"/>
    <property type="match status" value="1"/>
</dbReference>
<dbReference type="InterPro" id="IPR011990">
    <property type="entry name" value="TPR-like_helical_dom_sf"/>
</dbReference>
<dbReference type="InterPro" id="IPR003593">
    <property type="entry name" value="AAA+_ATPase"/>
</dbReference>
<dbReference type="SUPFAM" id="SSF48452">
    <property type="entry name" value="TPR-like"/>
    <property type="match status" value="3"/>
</dbReference>
<dbReference type="OrthoDB" id="4185609at2759"/>
<dbReference type="InterPro" id="IPR035994">
    <property type="entry name" value="Nucleoside_phosphorylase_sf"/>
</dbReference>
<dbReference type="SMART" id="SM00382">
    <property type="entry name" value="AAA"/>
    <property type="match status" value="1"/>
</dbReference>
<dbReference type="InterPro" id="IPR027417">
    <property type="entry name" value="P-loop_NTPase"/>
</dbReference>
<dbReference type="GeneID" id="19235905"/>
<protein>
    <recommendedName>
        <fullName evidence="1">AAA+ ATPase domain-containing protein</fullName>
    </recommendedName>
</protein>
<dbReference type="Gene3D" id="3.40.50.1580">
    <property type="entry name" value="Nucleoside phosphorylase domain"/>
    <property type="match status" value="1"/>
</dbReference>
<evidence type="ECO:0000259" key="1">
    <source>
        <dbReference type="SMART" id="SM00382"/>
    </source>
</evidence>
<dbReference type="Gene3D" id="3.40.50.300">
    <property type="entry name" value="P-loop containing nucleotide triphosphate hydrolases"/>
    <property type="match status" value="1"/>
</dbReference>
<dbReference type="InterPro" id="IPR053137">
    <property type="entry name" value="NLR-like"/>
</dbReference>
<name>U1G826_ENDPU</name>
<reference evidence="3" key="1">
    <citation type="journal article" date="2014" name="BMC Genomics">
        <title>Genome characteristics reveal the impact of lichenization on lichen-forming fungus Endocarpon pusillum Hedwig (Verrucariales, Ascomycota).</title>
        <authorList>
            <person name="Wang Y.-Y."/>
            <person name="Liu B."/>
            <person name="Zhang X.-Y."/>
            <person name="Zhou Q.-M."/>
            <person name="Zhang T."/>
            <person name="Li H."/>
            <person name="Yu Y.-F."/>
            <person name="Zhang X.-L."/>
            <person name="Hao X.-Y."/>
            <person name="Wang M."/>
            <person name="Wang L."/>
            <person name="Wei J.-C."/>
        </authorList>
    </citation>
    <scope>NUCLEOTIDE SEQUENCE [LARGE SCALE GENOMIC DNA]</scope>
    <source>
        <strain evidence="3">Z07020 / HMAS-L-300199</strain>
    </source>
</reference>
<dbReference type="eggNOG" id="KOG1840">
    <property type="taxonomic scope" value="Eukaryota"/>
</dbReference>
<dbReference type="GO" id="GO:0009116">
    <property type="term" value="P:nucleoside metabolic process"/>
    <property type="evidence" value="ECO:0007669"/>
    <property type="project" value="InterPro"/>
</dbReference>
<gene>
    <name evidence="2" type="ORF">EPUS_00845</name>
</gene>
<dbReference type="Pfam" id="PF13374">
    <property type="entry name" value="TPR_10"/>
    <property type="match status" value="1"/>
</dbReference>
<dbReference type="InterPro" id="IPR019734">
    <property type="entry name" value="TPR_rpt"/>
</dbReference>